<dbReference type="InterPro" id="IPR017981">
    <property type="entry name" value="GPCR_2-like_7TM"/>
</dbReference>
<feature type="transmembrane region" description="Helical" evidence="13">
    <location>
        <begin position="168"/>
        <end position="189"/>
    </location>
</feature>
<evidence type="ECO:0000256" key="5">
    <source>
        <dbReference type="ARBA" id="ARBA00022692"/>
    </source>
</evidence>
<reference key="1">
    <citation type="submission" date="2019-01" db="UniProtKB">
        <authorList>
            <consortium name="RefSeq"/>
        </authorList>
    </citation>
    <scope>IDENTIFICATION</scope>
</reference>
<dbReference type="PANTHER" id="PTHR12011:SF473">
    <property type="entry name" value="ADHESION G PROTEIN-COUPLED RECEPTOR E4P-RELATED"/>
    <property type="match status" value="1"/>
</dbReference>
<dbReference type="InParanoid" id="A0A3Q7NIE1"/>
<feature type="transmembrane region" description="Helical" evidence="13">
    <location>
        <begin position="12"/>
        <end position="30"/>
    </location>
</feature>
<keyword evidence="3" id="KW-1003">Cell membrane</keyword>
<evidence type="ECO:0000256" key="3">
    <source>
        <dbReference type="ARBA" id="ARBA00022475"/>
    </source>
</evidence>
<keyword evidence="7" id="KW-0677">Repeat</keyword>
<dbReference type="InterPro" id="IPR001740">
    <property type="entry name" value="GPCR_2_EMR1-like_rcpt"/>
</dbReference>
<dbReference type="GO" id="GO:0007189">
    <property type="term" value="P:adenylate cyclase-activating G protein-coupled receptor signaling pathway"/>
    <property type="evidence" value="ECO:0007669"/>
    <property type="project" value="TreeGrafter"/>
</dbReference>
<evidence type="ECO:0000313" key="16">
    <source>
        <dbReference type="RefSeq" id="XP_025721303.1"/>
    </source>
</evidence>
<dbReference type="InterPro" id="IPR017983">
    <property type="entry name" value="GPCR_2_secretin-like_CS"/>
</dbReference>
<protein>
    <submittedName>
        <fullName evidence="16">Adhesion G protein-coupled receptor E4-like</fullName>
    </submittedName>
</protein>
<dbReference type="PROSITE" id="PS00650">
    <property type="entry name" value="G_PROTEIN_RECEP_F2_2"/>
    <property type="match status" value="1"/>
</dbReference>
<dbReference type="RefSeq" id="XP_025721303.1">
    <property type="nucleotide sequence ID" value="XM_025865518.1"/>
</dbReference>
<keyword evidence="5 13" id="KW-0812">Transmembrane</keyword>
<feature type="non-terminal residue" evidence="16">
    <location>
        <position position="1"/>
    </location>
</feature>
<keyword evidence="12" id="KW-0325">Glycoprotein</keyword>
<evidence type="ECO:0000256" key="6">
    <source>
        <dbReference type="ARBA" id="ARBA00022729"/>
    </source>
</evidence>
<proteinExistence type="inferred from homology"/>
<comment type="subcellular location">
    <subcellularLocation>
        <location evidence="1">Cell membrane</location>
        <topology evidence="1">Multi-pass membrane protein</topology>
    </subcellularLocation>
</comment>
<feature type="transmembrane region" description="Helical" evidence="13">
    <location>
        <begin position="50"/>
        <end position="69"/>
    </location>
</feature>
<evidence type="ECO:0000256" key="12">
    <source>
        <dbReference type="ARBA" id="ARBA00023180"/>
    </source>
</evidence>
<evidence type="ECO:0000256" key="8">
    <source>
        <dbReference type="ARBA" id="ARBA00022837"/>
    </source>
</evidence>
<dbReference type="SUPFAM" id="SSF81321">
    <property type="entry name" value="Family A G protein-coupled receptor-like"/>
    <property type="match status" value="1"/>
</dbReference>
<keyword evidence="10 13" id="KW-0472">Membrane</keyword>
<keyword evidence="9 13" id="KW-1133">Transmembrane helix</keyword>
<dbReference type="Gene3D" id="1.20.1070.10">
    <property type="entry name" value="Rhodopsin 7-helix transmembrane proteins"/>
    <property type="match status" value="1"/>
</dbReference>
<dbReference type="AlphaFoldDB" id="A0A3Q7NIE1"/>
<evidence type="ECO:0000256" key="11">
    <source>
        <dbReference type="ARBA" id="ARBA00023157"/>
    </source>
</evidence>
<evidence type="ECO:0000256" key="10">
    <source>
        <dbReference type="ARBA" id="ARBA00023136"/>
    </source>
</evidence>
<name>A0A3Q7NIE1_CALUR</name>
<dbReference type="PRINTS" id="PR01128">
    <property type="entry name" value="EMR1HORMONER"/>
</dbReference>
<evidence type="ECO:0000256" key="9">
    <source>
        <dbReference type="ARBA" id="ARBA00022989"/>
    </source>
</evidence>
<evidence type="ECO:0000313" key="15">
    <source>
        <dbReference type="Proteomes" id="UP000286641"/>
    </source>
</evidence>
<evidence type="ECO:0000256" key="4">
    <source>
        <dbReference type="ARBA" id="ARBA00022536"/>
    </source>
</evidence>
<dbReference type="GO" id="GO:0004930">
    <property type="term" value="F:G protein-coupled receptor activity"/>
    <property type="evidence" value="ECO:0007669"/>
    <property type="project" value="InterPro"/>
</dbReference>
<dbReference type="FunFam" id="1.20.1070.10:FF:000054">
    <property type="entry name" value="Adhesion G protein-coupled receptor E3"/>
    <property type="match status" value="1"/>
</dbReference>
<keyword evidence="6" id="KW-0732">Signal</keyword>
<comment type="similarity">
    <text evidence="2">Belongs to the G-protein coupled receptor 2 family. Adhesion G-protein coupled receptor (ADGR) subfamily.</text>
</comment>
<evidence type="ECO:0000256" key="1">
    <source>
        <dbReference type="ARBA" id="ARBA00004651"/>
    </source>
</evidence>
<dbReference type="GO" id="GO:0005886">
    <property type="term" value="C:plasma membrane"/>
    <property type="evidence" value="ECO:0007669"/>
    <property type="project" value="UniProtKB-SubCell"/>
</dbReference>
<dbReference type="Proteomes" id="UP000286641">
    <property type="component" value="Unplaced"/>
</dbReference>
<evidence type="ECO:0000256" key="7">
    <source>
        <dbReference type="ARBA" id="ARBA00022737"/>
    </source>
</evidence>
<keyword evidence="15" id="KW-1185">Reference proteome</keyword>
<keyword evidence="11" id="KW-1015">Disulfide bond</keyword>
<feature type="domain" description="G-protein coupled receptors family 2 profile 2" evidence="14">
    <location>
        <begin position="1"/>
        <end position="190"/>
    </location>
</feature>
<organism evidence="15 16">
    <name type="scientific">Callorhinus ursinus</name>
    <name type="common">Northern fur seal</name>
    <dbReference type="NCBI Taxonomy" id="34884"/>
    <lineage>
        <taxon>Eukaryota</taxon>
        <taxon>Metazoa</taxon>
        <taxon>Chordata</taxon>
        <taxon>Craniata</taxon>
        <taxon>Vertebrata</taxon>
        <taxon>Euteleostomi</taxon>
        <taxon>Mammalia</taxon>
        <taxon>Eutheria</taxon>
        <taxon>Laurasiatheria</taxon>
        <taxon>Carnivora</taxon>
        <taxon>Caniformia</taxon>
        <taxon>Pinnipedia</taxon>
        <taxon>Otariidae</taxon>
        <taxon>Callorhinus</taxon>
    </lineage>
</organism>
<dbReference type="GO" id="GO:0007166">
    <property type="term" value="P:cell surface receptor signaling pathway"/>
    <property type="evidence" value="ECO:0007669"/>
    <property type="project" value="InterPro"/>
</dbReference>
<feature type="transmembrane region" description="Helical" evidence="13">
    <location>
        <begin position="135"/>
        <end position="156"/>
    </location>
</feature>
<dbReference type="GeneID" id="112818422"/>
<dbReference type="PROSITE" id="PS50261">
    <property type="entry name" value="G_PROTEIN_RECEP_F2_4"/>
    <property type="match status" value="1"/>
</dbReference>
<accession>A0A3Q7NIE1</accession>
<sequence length="251" mass="28556">VLCSIIAGVLHYLYLASFTWMFLEGLHLFLTIRNLKVANYTSAGKFKKKFMYPFGYGIPVLIVAVSAIVGPQNYGSHTHCWLKLDKGFIWSFMGPVAVIILINLVLYFQILWILRSKLSSLNKDVSTIQDTRVMTFKAIVQLFILGCSWGLGLFMIEEVGKVIRSVIAYTFTIINILQGVLLFVVHCLLNRQVRMEYKKWFSGIWKAVKTESIEVTHSTTQTKTVRPTSLQCCVLAEPNILYCQEFPGLLI</sequence>
<evidence type="ECO:0000256" key="2">
    <source>
        <dbReference type="ARBA" id="ARBA00007343"/>
    </source>
</evidence>
<dbReference type="Pfam" id="PF00002">
    <property type="entry name" value="7tm_2"/>
    <property type="match status" value="1"/>
</dbReference>
<evidence type="ECO:0000256" key="13">
    <source>
        <dbReference type="SAM" id="Phobius"/>
    </source>
</evidence>
<dbReference type="PRINTS" id="PR00249">
    <property type="entry name" value="GPCRSECRETIN"/>
</dbReference>
<dbReference type="InterPro" id="IPR000832">
    <property type="entry name" value="GPCR_2_secretin-like"/>
</dbReference>
<feature type="transmembrane region" description="Helical" evidence="13">
    <location>
        <begin position="89"/>
        <end position="114"/>
    </location>
</feature>
<keyword evidence="8" id="KW-0106">Calcium</keyword>
<keyword evidence="4" id="KW-0245">EGF-like domain</keyword>
<reference evidence="16" key="2">
    <citation type="submission" date="2025-08" db="UniProtKB">
        <authorList>
            <consortium name="RefSeq"/>
        </authorList>
    </citation>
    <scope>IDENTIFICATION</scope>
    <source>
        <tissue evidence="16">Blood</tissue>
    </source>
</reference>
<dbReference type="PANTHER" id="PTHR12011">
    <property type="entry name" value="ADHESION G-PROTEIN COUPLED RECEPTOR"/>
    <property type="match status" value="1"/>
</dbReference>
<gene>
    <name evidence="16" type="primary">LOC112818422</name>
</gene>
<evidence type="ECO:0000259" key="14">
    <source>
        <dbReference type="PROSITE" id="PS50261"/>
    </source>
</evidence>